<reference evidence="2" key="2">
    <citation type="submission" date="2017-06" db="EMBL/GenBank/DDBJ databases">
        <title>WGS assembly of Brachypodium distachyon.</title>
        <authorList>
            <consortium name="The International Brachypodium Initiative"/>
            <person name="Lucas S."/>
            <person name="Harmon-Smith M."/>
            <person name="Lail K."/>
            <person name="Tice H."/>
            <person name="Grimwood J."/>
            <person name="Bruce D."/>
            <person name="Barry K."/>
            <person name="Shu S."/>
            <person name="Lindquist E."/>
            <person name="Wang M."/>
            <person name="Pitluck S."/>
            <person name="Vogel J.P."/>
            <person name="Garvin D.F."/>
            <person name="Mockler T.C."/>
            <person name="Schmutz J."/>
            <person name="Rokhsar D."/>
            <person name="Bevan M.W."/>
        </authorList>
    </citation>
    <scope>NUCLEOTIDE SEQUENCE</scope>
    <source>
        <strain evidence="2">Bd21</strain>
    </source>
</reference>
<evidence type="ECO:0000256" key="1">
    <source>
        <dbReference type="SAM" id="MobiDB-lite"/>
    </source>
</evidence>
<keyword evidence="4" id="KW-1185">Reference proteome</keyword>
<gene>
    <name evidence="2" type="ORF">BRADI_3g22140v3</name>
</gene>
<protein>
    <submittedName>
        <fullName evidence="2 3">Uncharacterized protein</fullName>
    </submittedName>
</protein>
<dbReference type="EMBL" id="CM000882">
    <property type="protein sequence ID" value="KQJ96281.1"/>
    <property type="molecule type" value="Genomic_DNA"/>
</dbReference>
<dbReference type="InParanoid" id="A0A0Q3Q3P5"/>
<feature type="region of interest" description="Disordered" evidence="1">
    <location>
        <begin position="1"/>
        <end position="26"/>
    </location>
</feature>
<proteinExistence type="predicted"/>
<dbReference type="AlphaFoldDB" id="A0A0Q3Q3P5"/>
<organism evidence="2">
    <name type="scientific">Brachypodium distachyon</name>
    <name type="common">Purple false brome</name>
    <name type="synonym">Trachynia distachya</name>
    <dbReference type="NCBI Taxonomy" id="15368"/>
    <lineage>
        <taxon>Eukaryota</taxon>
        <taxon>Viridiplantae</taxon>
        <taxon>Streptophyta</taxon>
        <taxon>Embryophyta</taxon>
        <taxon>Tracheophyta</taxon>
        <taxon>Spermatophyta</taxon>
        <taxon>Magnoliopsida</taxon>
        <taxon>Liliopsida</taxon>
        <taxon>Poales</taxon>
        <taxon>Poaceae</taxon>
        <taxon>BOP clade</taxon>
        <taxon>Pooideae</taxon>
        <taxon>Stipodae</taxon>
        <taxon>Brachypodieae</taxon>
        <taxon>Brachypodium</taxon>
    </lineage>
</organism>
<evidence type="ECO:0000313" key="2">
    <source>
        <dbReference type="EMBL" id="KQJ96281.1"/>
    </source>
</evidence>
<evidence type="ECO:0000313" key="4">
    <source>
        <dbReference type="Proteomes" id="UP000008810"/>
    </source>
</evidence>
<dbReference type="EnsemblPlants" id="KQJ96281">
    <property type="protein sequence ID" value="KQJ96281"/>
    <property type="gene ID" value="BRADI_3g22140v3"/>
</dbReference>
<dbReference type="Proteomes" id="UP000008810">
    <property type="component" value="Chromosome 3"/>
</dbReference>
<sequence length="75" mass="8095">MASSILHDADAAGHTLTSSTKGSDANLQCTATEKPLGCLLVTRAMRLSPPPQLQSCREEMLGRERERGSARIPHH</sequence>
<feature type="compositionally biased region" description="Basic and acidic residues" evidence="1">
    <location>
        <begin position="56"/>
        <end position="69"/>
    </location>
</feature>
<reference evidence="3" key="3">
    <citation type="submission" date="2018-08" db="UniProtKB">
        <authorList>
            <consortium name="EnsemblPlants"/>
        </authorList>
    </citation>
    <scope>IDENTIFICATION</scope>
    <source>
        <strain evidence="3">cv. Bd21</strain>
    </source>
</reference>
<feature type="region of interest" description="Disordered" evidence="1">
    <location>
        <begin position="50"/>
        <end position="75"/>
    </location>
</feature>
<accession>A0A0Q3Q3P5</accession>
<evidence type="ECO:0000313" key="3">
    <source>
        <dbReference type="EnsemblPlants" id="KQJ96281"/>
    </source>
</evidence>
<reference evidence="2 3" key="1">
    <citation type="journal article" date="2010" name="Nature">
        <title>Genome sequencing and analysis of the model grass Brachypodium distachyon.</title>
        <authorList>
            <consortium name="International Brachypodium Initiative"/>
        </authorList>
    </citation>
    <scope>NUCLEOTIDE SEQUENCE [LARGE SCALE GENOMIC DNA]</scope>
    <source>
        <strain evidence="2 3">Bd21</strain>
    </source>
</reference>
<feature type="compositionally biased region" description="Polar residues" evidence="1">
    <location>
        <begin position="15"/>
        <end position="26"/>
    </location>
</feature>
<name>A0A0Q3Q3P5_BRADI</name>
<dbReference type="Gramene" id="KQJ96281">
    <property type="protein sequence ID" value="KQJ96281"/>
    <property type="gene ID" value="BRADI_3g22140v3"/>
</dbReference>